<keyword evidence="13" id="KW-1185">Reference proteome</keyword>
<keyword evidence="6 8" id="KW-0030">Aminoacyl-tRNA synthetase</keyword>
<dbReference type="Gene3D" id="3.30.1360.70">
    <property type="entry name" value="Arginyl tRNA synthetase N-terminal domain"/>
    <property type="match status" value="1"/>
</dbReference>
<dbReference type="InterPro" id="IPR001278">
    <property type="entry name" value="Arg-tRNA-ligase"/>
</dbReference>
<dbReference type="PROSITE" id="PS00178">
    <property type="entry name" value="AA_TRNA_LIGASE_I"/>
    <property type="match status" value="1"/>
</dbReference>
<dbReference type="Pfam" id="PF00750">
    <property type="entry name" value="tRNA-synt_1d"/>
    <property type="match status" value="1"/>
</dbReference>
<evidence type="ECO:0000256" key="3">
    <source>
        <dbReference type="ARBA" id="ARBA00022741"/>
    </source>
</evidence>
<reference evidence="12 13" key="1">
    <citation type="submission" date="2018-05" db="EMBL/GenBank/DDBJ databases">
        <title>Draft genome of Methanospirillum lacunae Ki8-1.</title>
        <authorList>
            <person name="Dueholm M.S."/>
            <person name="Nielsen P.H."/>
            <person name="Bakmann L.F."/>
            <person name="Otzen D.E."/>
        </authorList>
    </citation>
    <scope>NUCLEOTIDE SEQUENCE [LARGE SCALE GENOMIC DNA]</scope>
    <source>
        <strain evidence="12 13">Ki8-1</strain>
    </source>
</reference>
<dbReference type="HAMAP" id="MF_00123">
    <property type="entry name" value="Arg_tRNA_synth"/>
    <property type="match status" value="1"/>
</dbReference>
<keyword evidence="5 8" id="KW-0648">Protein biosynthesis</keyword>
<dbReference type="PRINTS" id="PR01038">
    <property type="entry name" value="TRNASYNTHARG"/>
</dbReference>
<evidence type="ECO:0000259" key="10">
    <source>
        <dbReference type="SMART" id="SM00836"/>
    </source>
</evidence>
<evidence type="ECO:0000256" key="1">
    <source>
        <dbReference type="ARBA" id="ARBA00005594"/>
    </source>
</evidence>
<keyword evidence="4 8" id="KW-0067">ATP-binding</keyword>
<dbReference type="CDD" id="cd00671">
    <property type="entry name" value="ArgRS_core"/>
    <property type="match status" value="1"/>
</dbReference>
<feature type="domain" description="DALR anticodon binding" evidence="10">
    <location>
        <begin position="444"/>
        <end position="555"/>
    </location>
</feature>
<comment type="catalytic activity">
    <reaction evidence="7 8">
        <text>tRNA(Arg) + L-arginine + ATP = L-arginyl-tRNA(Arg) + AMP + diphosphate</text>
        <dbReference type="Rhea" id="RHEA:20301"/>
        <dbReference type="Rhea" id="RHEA-COMP:9658"/>
        <dbReference type="Rhea" id="RHEA-COMP:9673"/>
        <dbReference type="ChEBI" id="CHEBI:30616"/>
        <dbReference type="ChEBI" id="CHEBI:32682"/>
        <dbReference type="ChEBI" id="CHEBI:33019"/>
        <dbReference type="ChEBI" id="CHEBI:78442"/>
        <dbReference type="ChEBI" id="CHEBI:78513"/>
        <dbReference type="ChEBI" id="CHEBI:456215"/>
        <dbReference type="EC" id="6.1.1.19"/>
    </reaction>
</comment>
<comment type="subcellular location">
    <subcellularLocation>
        <location evidence="8">Cytoplasm</location>
    </subcellularLocation>
</comment>
<dbReference type="InterPro" id="IPR005148">
    <property type="entry name" value="Arg-tRNA-synth_N"/>
</dbReference>
<dbReference type="SUPFAM" id="SSF55190">
    <property type="entry name" value="Arginyl-tRNA synthetase (ArgRS), N-terminal 'additional' domain"/>
    <property type="match status" value="1"/>
</dbReference>
<dbReference type="InterPro" id="IPR035684">
    <property type="entry name" value="ArgRS_core"/>
</dbReference>
<dbReference type="GO" id="GO:0005737">
    <property type="term" value="C:cytoplasm"/>
    <property type="evidence" value="ECO:0007669"/>
    <property type="project" value="UniProtKB-SubCell"/>
</dbReference>
<comment type="caution">
    <text evidence="12">The sequence shown here is derived from an EMBL/GenBank/DDBJ whole genome shotgun (WGS) entry which is preliminary data.</text>
</comment>
<evidence type="ECO:0000256" key="4">
    <source>
        <dbReference type="ARBA" id="ARBA00022840"/>
    </source>
</evidence>
<dbReference type="SMART" id="SM00836">
    <property type="entry name" value="DALR_1"/>
    <property type="match status" value="1"/>
</dbReference>
<dbReference type="SMART" id="SM01016">
    <property type="entry name" value="Arg_tRNA_synt_N"/>
    <property type="match status" value="1"/>
</dbReference>
<evidence type="ECO:0000313" key="12">
    <source>
        <dbReference type="EMBL" id="PWR71963.1"/>
    </source>
</evidence>
<dbReference type="RefSeq" id="WP_109968453.1">
    <property type="nucleotide sequence ID" value="NZ_CP176093.1"/>
</dbReference>
<dbReference type="SUPFAM" id="SSF47323">
    <property type="entry name" value="Anticodon-binding domain of a subclass of class I aminoacyl-tRNA synthetases"/>
    <property type="match status" value="1"/>
</dbReference>
<dbReference type="GeneID" id="97548180"/>
<feature type="domain" description="Arginyl tRNA synthetase N-terminal" evidence="11">
    <location>
        <begin position="7"/>
        <end position="83"/>
    </location>
</feature>
<dbReference type="Pfam" id="PF05746">
    <property type="entry name" value="DALR_1"/>
    <property type="match status" value="1"/>
</dbReference>
<dbReference type="Proteomes" id="UP000245657">
    <property type="component" value="Unassembled WGS sequence"/>
</dbReference>
<dbReference type="GO" id="GO:0006420">
    <property type="term" value="P:arginyl-tRNA aminoacylation"/>
    <property type="evidence" value="ECO:0007669"/>
    <property type="project" value="UniProtKB-UniRule"/>
</dbReference>
<evidence type="ECO:0000259" key="11">
    <source>
        <dbReference type="SMART" id="SM01016"/>
    </source>
</evidence>
<proteinExistence type="inferred from homology"/>
<evidence type="ECO:0000256" key="2">
    <source>
        <dbReference type="ARBA" id="ARBA00022598"/>
    </source>
</evidence>
<dbReference type="InterPro" id="IPR001412">
    <property type="entry name" value="aa-tRNA-synth_I_CS"/>
</dbReference>
<keyword evidence="8" id="KW-0963">Cytoplasm</keyword>
<dbReference type="AlphaFoldDB" id="A0A2V2N9L3"/>
<accession>A0A2V2N9L3</accession>
<evidence type="ECO:0000256" key="8">
    <source>
        <dbReference type="HAMAP-Rule" id="MF_00123"/>
    </source>
</evidence>
<sequence>MYISLCEQVAGVLKEYTGREDVLLVDGGEHADLASTVAFAMAKEKRMAPAQIAKEITDAISDRLLKDLNVRTEATGPYINFTFEGRYCAEVLKAAVKPGYGNLPPKSVRVVLEHTSANPNGPLHVGHIRNTIIGDTLARCFRKAGYPLEVEYYVNDMGRQIAIVAWGIDRQHTDVYGPGKGDHLIAEVYIEANKHLTADPSLTAEIDALMQKVEDGDDEIIRRFKGPVRRCLEGFKETLAGLHAHHDRFVFESDFVRNGDTSKLLGRIAHMPEAVHEETLALDLSKYGFEKKYILRRSDGTSVYAARDIAFHLWKGHNFDRVIDVLGADHKLIGRQLQATMDLLGETVPEIVFFEFVSLPEGSMSTRRGTFISADELIEEAGRRAMEEVTVRRPELDEEARKTIAKGVAAAAIRYDIVKTIPEKSTVFDWKEALDFEKQSGPYIQYAHARACSILDKAGEFPHCYEIEGDGEIVLAKKIARFPKVIDQVVTELKPYLLAIYARELADIFGSFYHAEPVLKAQGTVRDRRLTLVEATRNTLKEALETLGIDALRAM</sequence>
<evidence type="ECO:0000313" key="13">
    <source>
        <dbReference type="Proteomes" id="UP000245657"/>
    </source>
</evidence>
<evidence type="ECO:0000256" key="6">
    <source>
        <dbReference type="ARBA" id="ARBA00023146"/>
    </source>
</evidence>
<dbReference type="PANTHER" id="PTHR11956">
    <property type="entry name" value="ARGINYL-TRNA SYNTHETASE"/>
    <property type="match status" value="1"/>
</dbReference>
<dbReference type="InterPro" id="IPR036695">
    <property type="entry name" value="Arg-tRNA-synth_N_sf"/>
</dbReference>
<name>A0A2V2N9L3_9EURY</name>
<dbReference type="OrthoDB" id="372102at2157"/>
<dbReference type="InterPro" id="IPR008909">
    <property type="entry name" value="DALR_anticod-bd"/>
</dbReference>
<dbReference type="SUPFAM" id="SSF52374">
    <property type="entry name" value="Nucleotidylyl transferase"/>
    <property type="match status" value="1"/>
</dbReference>
<evidence type="ECO:0000256" key="9">
    <source>
        <dbReference type="RuleBase" id="RU363038"/>
    </source>
</evidence>
<dbReference type="Gene3D" id="3.40.50.620">
    <property type="entry name" value="HUPs"/>
    <property type="match status" value="1"/>
</dbReference>
<dbReference type="EMBL" id="QGMY01000007">
    <property type="protein sequence ID" value="PWR71963.1"/>
    <property type="molecule type" value="Genomic_DNA"/>
</dbReference>
<organism evidence="12 13">
    <name type="scientific">Methanospirillum lacunae</name>
    <dbReference type="NCBI Taxonomy" id="668570"/>
    <lineage>
        <taxon>Archaea</taxon>
        <taxon>Methanobacteriati</taxon>
        <taxon>Methanobacteriota</taxon>
        <taxon>Stenosarchaea group</taxon>
        <taxon>Methanomicrobia</taxon>
        <taxon>Methanomicrobiales</taxon>
        <taxon>Methanospirillaceae</taxon>
        <taxon>Methanospirillum</taxon>
    </lineage>
</organism>
<keyword evidence="2 8" id="KW-0436">Ligase</keyword>
<dbReference type="GO" id="GO:0005524">
    <property type="term" value="F:ATP binding"/>
    <property type="evidence" value="ECO:0007669"/>
    <property type="project" value="UniProtKB-UniRule"/>
</dbReference>
<dbReference type="EC" id="6.1.1.19" evidence="8"/>
<dbReference type="GO" id="GO:0004814">
    <property type="term" value="F:arginine-tRNA ligase activity"/>
    <property type="evidence" value="ECO:0007669"/>
    <property type="project" value="UniProtKB-UniRule"/>
</dbReference>
<dbReference type="InterPro" id="IPR009080">
    <property type="entry name" value="tRNAsynth_Ia_anticodon-bd"/>
</dbReference>
<protein>
    <recommendedName>
        <fullName evidence="8">Arginine--tRNA ligase</fullName>
        <ecNumber evidence="8">6.1.1.19</ecNumber>
    </recommendedName>
    <alternativeName>
        <fullName evidence="8">Arginyl-tRNA synthetase</fullName>
        <shortName evidence="8">ArgRS</shortName>
    </alternativeName>
</protein>
<feature type="short sequence motif" description="'HIGH' region" evidence="8">
    <location>
        <begin position="117"/>
        <end position="127"/>
    </location>
</feature>
<dbReference type="PANTHER" id="PTHR11956:SF5">
    <property type="entry name" value="ARGININE--TRNA LIGASE, CYTOPLASMIC"/>
    <property type="match status" value="1"/>
</dbReference>
<gene>
    <name evidence="8" type="primary">argS</name>
    <name evidence="12" type="ORF">DK846_08175</name>
</gene>
<evidence type="ECO:0000256" key="7">
    <source>
        <dbReference type="ARBA" id="ARBA00049339"/>
    </source>
</evidence>
<comment type="similarity">
    <text evidence="1 8 9">Belongs to the class-I aminoacyl-tRNA synthetase family.</text>
</comment>
<dbReference type="NCBIfam" id="TIGR00456">
    <property type="entry name" value="argS"/>
    <property type="match status" value="1"/>
</dbReference>
<evidence type="ECO:0000256" key="5">
    <source>
        <dbReference type="ARBA" id="ARBA00022917"/>
    </source>
</evidence>
<dbReference type="Gene3D" id="1.10.730.10">
    <property type="entry name" value="Isoleucyl-tRNA Synthetase, Domain 1"/>
    <property type="match status" value="1"/>
</dbReference>
<keyword evidence="3 8" id="KW-0547">Nucleotide-binding</keyword>
<dbReference type="InterPro" id="IPR014729">
    <property type="entry name" value="Rossmann-like_a/b/a_fold"/>
</dbReference>
<dbReference type="Pfam" id="PF03485">
    <property type="entry name" value="Arg_tRNA_synt_N"/>
    <property type="match status" value="1"/>
</dbReference>